<dbReference type="CDD" id="cd00024">
    <property type="entry name" value="CD_CSD"/>
    <property type="match status" value="1"/>
</dbReference>
<dbReference type="EMBL" id="JARKIB010000437">
    <property type="protein sequence ID" value="KAJ7708032.1"/>
    <property type="molecule type" value="Genomic_DNA"/>
</dbReference>
<proteinExistence type="predicted"/>
<sequence>MSSPSTPPRATTPEQSGAVQALYRLALPSPLKGASSRRALAEENARIRYIAAQAGIELERNYAQMQLMNQEMTRLRNQIHAKKSKQKRSYTTTQARLLTGSEMIAALLHDNHVKSMKTMTKEMAPKFRAIKKLLTKHKAVVSGPDNYDGNPSGRTDLEPVRGRGRGRGRGRARGPGRGRARGGRGRGQSSGTAAESDGEGEVAPGPTRGRGRAVPTRPGRGRGRGGGTARGSGRSESEDDEELEEDEDESEPGSAPGGPSSDSSSDESPRSGSRSPEFPLGLIDDAELEEPEGDEIEIVTFNGHRWEKGNVELQVVWTDKDVTWEPLANINDCAAMDVYLALHSVADPLQLGKRKFVIEKGLKARN</sequence>
<gene>
    <name evidence="3" type="ORF">B0H16DRAFT_1632970</name>
</gene>
<protein>
    <recommendedName>
        <fullName evidence="5">Chromo domain-containing protein</fullName>
    </recommendedName>
</protein>
<dbReference type="SUPFAM" id="SSF54160">
    <property type="entry name" value="Chromo domain-like"/>
    <property type="match status" value="1"/>
</dbReference>
<feature type="compositionally biased region" description="Low complexity" evidence="2">
    <location>
        <begin position="252"/>
        <end position="263"/>
    </location>
</feature>
<keyword evidence="4" id="KW-1185">Reference proteome</keyword>
<dbReference type="AlphaFoldDB" id="A0AAD7MAN7"/>
<dbReference type="InterPro" id="IPR016197">
    <property type="entry name" value="Chromo-like_dom_sf"/>
</dbReference>
<feature type="compositionally biased region" description="Low complexity" evidence="2">
    <location>
        <begin position="202"/>
        <end position="218"/>
    </location>
</feature>
<evidence type="ECO:0008006" key="5">
    <source>
        <dbReference type="Google" id="ProtNLM"/>
    </source>
</evidence>
<feature type="region of interest" description="Disordered" evidence="2">
    <location>
        <begin position="141"/>
        <end position="280"/>
    </location>
</feature>
<evidence type="ECO:0000256" key="1">
    <source>
        <dbReference type="SAM" id="Coils"/>
    </source>
</evidence>
<evidence type="ECO:0000313" key="3">
    <source>
        <dbReference type="EMBL" id="KAJ7708032.1"/>
    </source>
</evidence>
<feature type="compositionally biased region" description="Acidic residues" evidence="2">
    <location>
        <begin position="237"/>
        <end position="251"/>
    </location>
</feature>
<dbReference type="Proteomes" id="UP001215598">
    <property type="component" value="Unassembled WGS sequence"/>
</dbReference>
<evidence type="ECO:0000313" key="4">
    <source>
        <dbReference type="Proteomes" id="UP001215598"/>
    </source>
</evidence>
<name>A0AAD7MAN7_9AGAR</name>
<evidence type="ECO:0000256" key="2">
    <source>
        <dbReference type="SAM" id="MobiDB-lite"/>
    </source>
</evidence>
<reference evidence="3" key="1">
    <citation type="submission" date="2023-03" db="EMBL/GenBank/DDBJ databases">
        <title>Massive genome expansion in bonnet fungi (Mycena s.s.) driven by repeated elements and novel gene families across ecological guilds.</title>
        <authorList>
            <consortium name="Lawrence Berkeley National Laboratory"/>
            <person name="Harder C.B."/>
            <person name="Miyauchi S."/>
            <person name="Viragh M."/>
            <person name="Kuo A."/>
            <person name="Thoen E."/>
            <person name="Andreopoulos B."/>
            <person name="Lu D."/>
            <person name="Skrede I."/>
            <person name="Drula E."/>
            <person name="Henrissat B."/>
            <person name="Morin E."/>
            <person name="Kohler A."/>
            <person name="Barry K."/>
            <person name="LaButti K."/>
            <person name="Morin E."/>
            <person name="Salamov A."/>
            <person name="Lipzen A."/>
            <person name="Mereny Z."/>
            <person name="Hegedus B."/>
            <person name="Baldrian P."/>
            <person name="Stursova M."/>
            <person name="Weitz H."/>
            <person name="Taylor A."/>
            <person name="Grigoriev I.V."/>
            <person name="Nagy L.G."/>
            <person name="Martin F."/>
            <person name="Kauserud H."/>
        </authorList>
    </citation>
    <scope>NUCLEOTIDE SEQUENCE</scope>
    <source>
        <strain evidence="3">CBHHK182m</strain>
    </source>
</reference>
<accession>A0AAD7MAN7</accession>
<feature type="compositionally biased region" description="Basic residues" evidence="2">
    <location>
        <begin position="162"/>
        <end position="184"/>
    </location>
</feature>
<organism evidence="3 4">
    <name type="scientific">Mycena metata</name>
    <dbReference type="NCBI Taxonomy" id="1033252"/>
    <lineage>
        <taxon>Eukaryota</taxon>
        <taxon>Fungi</taxon>
        <taxon>Dikarya</taxon>
        <taxon>Basidiomycota</taxon>
        <taxon>Agaricomycotina</taxon>
        <taxon>Agaricomycetes</taxon>
        <taxon>Agaricomycetidae</taxon>
        <taxon>Agaricales</taxon>
        <taxon>Marasmiineae</taxon>
        <taxon>Mycenaceae</taxon>
        <taxon>Mycena</taxon>
    </lineage>
</organism>
<feature type="coiled-coil region" evidence="1">
    <location>
        <begin position="58"/>
        <end position="85"/>
    </location>
</feature>
<keyword evidence="1" id="KW-0175">Coiled coil</keyword>
<comment type="caution">
    <text evidence="3">The sequence shown here is derived from an EMBL/GenBank/DDBJ whole genome shotgun (WGS) entry which is preliminary data.</text>
</comment>